<keyword evidence="3" id="KW-0812">Transmembrane</keyword>
<feature type="transmembrane region" description="Helical" evidence="3">
    <location>
        <begin position="52"/>
        <end position="71"/>
    </location>
</feature>
<dbReference type="EMBL" id="FJVC01000383">
    <property type="protein sequence ID" value="CZT49516.1"/>
    <property type="molecule type" value="Genomic_DNA"/>
</dbReference>
<name>A0A1E1MKD5_RHYSE</name>
<accession>A0A1E1MKD5</accession>
<reference evidence="5" key="1">
    <citation type="submission" date="2016-03" db="EMBL/GenBank/DDBJ databases">
        <authorList>
            <person name="Guldener U."/>
        </authorList>
    </citation>
    <scope>NUCLEOTIDE SEQUENCE [LARGE SCALE GENOMIC DNA]</scope>
</reference>
<dbReference type="Pfam" id="PF11807">
    <property type="entry name" value="UstYa"/>
    <property type="match status" value="1"/>
</dbReference>
<feature type="compositionally biased region" description="Acidic residues" evidence="2">
    <location>
        <begin position="24"/>
        <end position="34"/>
    </location>
</feature>
<keyword evidence="3" id="KW-1133">Transmembrane helix</keyword>
<dbReference type="GO" id="GO:0043386">
    <property type="term" value="P:mycotoxin biosynthetic process"/>
    <property type="evidence" value="ECO:0007669"/>
    <property type="project" value="InterPro"/>
</dbReference>
<dbReference type="Proteomes" id="UP000177625">
    <property type="component" value="Unassembled WGS sequence"/>
</dbReference>
<dbReference type="InterPro" id="IPR021765">
    <property type="entry name" value="UstYa-like"/>
</dbReference>
<sequence length="332" mass="38131">MARANSSFSPLEEEDRSSSSTLLGDDEEKDETEYEYNPKLPHKFSKTFNKTYQFLIAFLVLLPWALLPFIYKIGEYQGAKVLPKLPTHGITDSAVKYQLKILDDEFYTTEQENLKYKGVPRKELDDAWNALIENLNIRVHPDEAKAAAWESVELADGSGDMFALPAVFHNLHCLYAIRRAMFPNVYIDDKDAIPPGPNQINIHTDHCIDTIRQALMCHGDMSLYYFYWPTSEGRSTHAYPRHVGHKEHMCVDWDNLQSEAHKRHFSISGKKKLLVNPIYPDASLKHVDPPWRMNYSVYDGMNIKGPQLYEGLEDLEELKRLKNLPASGGVQK</sequence>
<proteinExistence type="inferred from homology"/>
<evidence type="ECO:0000256" key="3">
    <source>
        <dbReference type="SAM" id="Phobius"/>
    </source>
</evidence>
<keyword evidence="5" id="KW-1185">Reference proteome</keyword>
<evidence type="ECO:0000313" key="5">
    <source>
        <dbReference type="Proteomes" id="UP000177625"/>
    </source>
</evidence>
<feature type="region of interest" description="Disordered" evidence="2">
    <location>
        <begin position="1"/>
        <end position="35"/>
    </location>
</feature>
<organism evidence="4 5">
    <name type="scientific">Rhynchosporium secalis</name>
    <name type="common">Barley scald fungus</name>
    <dbReference type="NCBI Taxonomy" id="38038"/>
    <lineage>
        <taxon>Eukaryota</taxon>
        <taxon>Fungi</taxon>
        <taxon>Dikarya</taxon>
        <taxon>Ascomycota</taxon>
        <taxon>Pezizomycotina</taxon>
        <taxon>Leotiomycetes</taxon>
        <taxon>Helotiales</taxon>
        <taxon>Ploettnerulaceae</taxon>
        <taxon>Rhynchosporium</taxon>
    </lineage>
</organism>
<gene>
    <name evidence="4" type="ORF">RSE6_10376</name>
</gene>
<evidence type="ECO:0000256" key="2">
    <source>
        <dbReference type="SAM" id="MobiDB-lite"/>
    </source>
</evidence>
<keyword evidence="3" id="KW-0472">Membrane</keyword>
<dbReference type="PANTHER" id="PTHR33365">
    <property type="entry name" value="YALI0B05434P"/>
    <property type="match status" value="1"/>
</dbReference>
<dbReference type="AlphaFoldDB" id="A0A1E1MKD5"/>
<evidence type="ECO:0000256" key="1">
    <source>
        <dbReference type="ARBA" id="ARBA00035112"/>
    </source>
</evidence>
<dbReference type="PANTHER" id="PTHR33365:SF7">
    <property type="entry name" value="TAT PATHWAY SIGNAL SEQUENCE"/>
    <property type="match status" value="1"/>
</dbReference>
<evidence type="ECO:0000313" key="4">
    <source>
        <dbReference type="EMBL" id="CZT49516.1"/>
    </source>
</evidence>
<comment type="similarity">
    <text evidence="1">Belongs to the ustYa family.</text>
</comment>
<protein>
    <submittedName>
        <fullName evidence="4">Uncharacterized protein</fullName>
    </submittedName>
</protein>